<keyword evidence="11" id="KW-1185">Reference proteome</keyword>
<evidence type="ECO:0000313" key="11">
    <source>
        <dbReference type="Proteomes" id="UP001279681"/>
    </source>
</evidence>
<keyword evidence="3" id="KW-1003">Cell membrane</keyword>
<dbReference type="InterPro" id="IPR000515">
    <property type="entry name" value="MetI-like"/>
</dbReference>
<feature type="transmembrane region" description="Helical" evidence="8">
    <location>
        <begin position="47"/>
        <end position="73"/>
    </location>
</feature>
<evidence type="ECO:0000256" key="2">
    <source>
        <dbReference type="ARBA" id="ARBA00022448"/>
    </source>
</evidence>
<gene>
    <name evidence="10" type="ORF">RFV38_02480</name>
</gene>
<keyword evidence="7 8" id="KW-0472">Membrane</keyword>
<dbReference type="EMBL" id="JAVIKH010000002">
    <property type="protein sequence ID" value="MDX8335370.1"/>
    <property type="molecule type" value="Genomic_DNA"/>
</dbReference>
<evidence type="ECO:0000256" key="4">
    <source>
        <dbReference type="ARBA" id="ARBA00022519"/>
    </source>
</evidence>
<feature type="transmembrane region" description="Helical" evidence="8">
    <location>
        <begin position="111"/>
        <end position="131"/>
    </location>
</feature>
<comment type="subcellular location">
    <subcellularLocation>
        <location evidence="1">Cell inner membrane</location>
        <topology evidence="1">Multi-pass membrane protein</topology>
    </subcellularLocation>
    <subcellularLocation>
        <location evidence="8">Cell membrane</location>
        <topology evidence="8">Multi-pass membrane protein</topology>
    </subcellularLocation>
</comment>
<name>A0ABU4W755_9FUSO</name>
<dbReference type="PROSITE" id="PS50928">
    <property type="entry name" value="ABC_TM1"/>
    <property type="match status" value="1"/>
</dbReference>
<keyword evidence="5 8" id="KW-0812">Transmembrane</keyword>
<feature type="transmembrane region" description="Helical" evidence="8">
    <location>
        <begin position="85"/>
        <end position="105"/>
    </location>
</feature>
<dbReference type="Pfam" id="PF00528">
    <property type="entry name" value="BPD_transp_1"/>
    <property type="match status" value="1"/>
</dbReference>
<keyword evidence="4" id="KW-0997">Cell inner membrane</keyword>
<dbReference type="CDD" id="cd06261">
    <property type="entry name" value="TM_PBP2"/>
    <property type="match status" value="1"/>
</dbReference>
<dbReference type="SUPFAM" id="SSF161098">
    <property type="entry name" value="MetI-like"/>
    <property type="match status" value="1"/>
</dbReference>
<feature type="domain" description="ABC transmembrane type-1" evidence="9">
    <location>
        <begin position="47"/>
        <end position="235"/>
    </location>
</feature>
<dbReference type="PANTHER" id="PTHR43357">
    <property type="entry name" value="INNER MEMBRANE ABC TRANSPORTER PERMEASE PROTEIN YDCV"/>
    <property type="match status" value="1"/>
</dbReference>
<dbReference type="InterPro" id="IPR035906">
    <property type="entry name" value="MetI-like_sf"/>
</dbReference>
<evidence type="ECO:0000256" key="5">
    <source>
        <dbReference type="ARBA" id="ARBA00022692"/>
    </source>
</evidence>
<proteinExistence type="inferred from homology"/>
<sequence length="248" mass="28111">MRKFFVGLIYLLLSLLFLLPFMGIFVKSINLKMWEYVLKSPQTYESLWTTFLVVVITMLINFIIGTPLASFMARENFKGKGIIEFLIILPLIIPTMVSTMGLQFAFIKINLIESILGVAIVHSIATMPYYIQSMRAGYITLNKDYINLGKVLGANSIQRFLKITLPIIYPSFLVGMSLIIIVSLAQYLITFIIGGGQIMTLPILMMPYLVDGGVTNGTVYSVIYVAFTYFLVFLVGRVVKSIYRKREY</sequence>
<evidence type="ECO:0000256" key="6">
    <source>
        <dbReference type="ARBA" id="ARBA00022989"/>
    </source>
</evidence>
<accession>A0ABU4W755</accession>
<keyword evidence="2 8" id="KW-0813">Transport</keyword>
<evidence type="ECO:0000313" key="10">
    <source>
        <dbReference type="EMBL" id="MDX8335370.1"/>
    </source>
</evidence>
<evidence type="ECO:0000256" key="7">
    <source>
        <dbReference type="ARBA" id="ARBA00023136"/>
    </source>
</evidence>
<organism evidence="10 11">
    <name type="scientific">Candidatus Cetobacterium colombiensis</name>
    <dbReference type="NCBI Taxonomy" id="3073100"/>
    <lineage>
        <taxon>Bacteria</taxon>
        <taxon>Fusobacteriati</taxon>
        <taxon>Fusobacteriota</taxon>
        <taxon>Fusobacteriia</taxon>
        <taxon>Fusobacteriales</taxon>
        <taxon>Fusobacteriaceae</taxon>
        <taxon>Cetobacterium</taxon>
    </lineage>
</organism>
<reference evidence="11" key="1">
    <citation type="submission" date="2023-07" db="EMBL/GenBank/DDBJ databases">
        <authorList>
            <person name="Colorado M.A."/>
            <person name="Villamil L.M."/>
            <person name="Melo J.F."/>
            <person name="Rodriguez J.A."/>
            <person name="Ruiz R.Y."/>
        </authorList>
    </citation>
    <scope>NUCLEOTIDE SEQUENCE [LARGE SCALE GENOMIC DNA]</scope>
    <source>
        <strain evidence="11">C33</strain>
    </source>
</reference>
<evidence type="ECO:0000259" key="9">
    <source>
        <dbReference type="PROSITE" id="PS50928"/>
    </source>
</evidence>
<evidence type="ECO:0000256" key="1">
    <source>
        <dbReference type="ARBA" id="ARBA00004429"/>
    </source>
</evidence>
<comment type="caution">
    <text evidence="10">The sequence shown here is derived from an EMBL/GenBank/DDBJ whole genome shotgun (WGS) entry which is preliminary data.</text>
</comment>
<evidence type="ECO:0000256" key="3">
    <source>
        <dbReference type="ARBA" id="ARBA00022475"/>
    </source>
</evidence>
<dbReference type="Gene3D" id="1.10.3720.10">
    <property type="entry name" value="MetI-like"/>
    <property type="match status" value="1"/>
</dbReference>
<dbReference type="RefSeq" id="WP_320312774.1">
    <property type="nucleotide sequence ID" value="NZ_JAVIKH010000002.1"/>
</dbReference>
<keyword evidence="6 8" id="KW-1133">Transmembrane helix</keyword>
<dbReference type="PANTHER" id="PTHR43357:SF4">
    <property type="entry name" value="INNER MEMBRANE ABC TRANSPORTER PERMEASE PROTEIN YDCV"/>
    <property type="match status" value="1"/>
</dbReference>
<protein>
    <submittedName>
        <fullName evidence="10">ABC transporter permease subunit</fullName>
    </submittedName>
</protein>
<comment type="similarity">
    <text evidence="8">Belongs to the binding-protein-dependent transport system permease family.</text>
</comment>
<feature type="transmembrane region" description="Helical" evidence="8">
    <location>
        <begin position="219"/>
        <end position="239"/>
    </location>
</feature>
<evidence type="ECO:0000256" key="8">
    <source>
        <dbReference type="RuleBase" id="RU363032"/>
    </source>
</evidence>
<dbReference type="Proteomes" id="UP001279681">
    <property type="component" value="Unassembled WGS sequence"/>
</dbReference>
<feature type="transmembrane region" description="Helical" evidence="8">
    <location>
        <begin position="167"/>
        <end position="199"/>
    </location>
</feature>